<sequence>MKAKYDHHRSGADVPAAMLAYYNAGSLAARRGETTASCPYELGQFKTFWLVGFTDTALTLQQQLI</sequence>
<reference evidence="1 2" key="1">
    <citation type="submission" date="2018-11" db="EMBL/GenBank/DDBJ databases">
        <title>Genomic Encyclopedia of Type Strains, Phase IV (KMG-IV): sequencing the most valuable type-strain genomes for metagenomic binning, comparative biology and taxonomic classification.</title>
        <authorList>
            <person name="Goeker M."/>
        </authorList>
    </citation>
    <scope>NUCLEOTIDE SEQUENCE [LARGE SCALE GENOMIC DNA]</scope>
    <source>
        <strain evidence="1 2">DSM 100316</strain>
    </source>
</reference>
<dbReference type="RefSeq" id="WP_123712282.1">
    <property type="nucleotide sequence ID" value="NZ_RKHR01000004.1"/>
</dbReference>
<dbReference type="Proteomes" id="UP000275394">
    <property type="component" value="Unassembled WGS sequence"/>
</dbReference>
<dbReference type="AlphaFoldDB" id="A0A3N2DNX4"/>
<organism evidence="1 2">
    <name type="scientific">Sinobacterium caligoides</name>
    <dbReference type="NCBI Taxonomy" id="933926"/>
    <lineage>
        <taxon>Bacteria</taxon>
        <taxon>Pseudomonadati</taxon>
        <taxon>Pseudomonadota</taxon>
        <taxon>Gammaproteobacteria</taxon>
        <taxon>Cellvibrionales</taxon>
        <taxon>Spongiibacteraceae</taxon>
        <taxon>Sinobacterium</taxon>
    </lineage>
</organism>
<accession>A0A3N2DNX4</accession>
<proteinExistence type="predicted"/>
<protein>
    <submittedName>
        <fullName evidence="1">Uncharacterized protein</fullName>
    </submittedName>
</protein>
<evidence type="ECO:0000313" key="1">
    <source>
        <dbReference type="EMBL" id="ROS01497.1"/>
    </source>
</evidence>
<name>A0A3N2DNX4_9GAMM</name>
<dbReference type="EMBL" id="RKHR01000004">
    <property type="protein sequence ID" value="ROS01497.1"/>
    <property type="molecule type" value="Genomic_DNA"/>
</dbReference>
<evidence type="ECO:0000313" key="2">
    <source>
        <dbReference type="Proteomes" id="UP000275394"/>
    </source>
</evidence>
<keyword evidence="2" id="KW-1185">Reference proteome</keyword>
<gene>
    <name evidence="1" type="ORF">EDC56_1939</name>
</gene>
<comment type="caution">
    <text evidence="1">The sequence shown here is derived from an EMBL/GenBank/DDBJ whole genome shotgun (WGS) entry which is preliminary data.</text>
</comment>
<dbReference type="NCBIfam" id="NF041886">
    <property type="entry name" value="Rmf_CrpP_fam"/>
    <property type="match status" value="1"/>
</dbReference>